<organism evidence="2 3">
    <name type="scientific">Mycobacterium paragordonae</name>
    <dbReference type="NCBI Taxonomy" id="1389713"/>
    <lineage>
        <taxon>Bacteria</taxon>
        <taxon>Bacillati</taxon>
        <taxon>Actinomycetota</taxon>
        <taxon>Actinomycetes</taxon>
        <taxon>Mycobacteriales</taxon>
        <taxon>Mycobacteriaceae</taxon>
        <taxon>Mycobacterium</taxon>
    </lineage>
</organism>
<name>A0ABQ1CEU1_9MYCO</name>
<feature type="region of interest" description="Disordered" evidence="1">
    <location>
        <begin position="202"/>
        <end position="231"/>
    </location>
</feature>
<dbReference type="RefSeq" id="WP_120795056.1">
    <property type="nucleotide sequence ID" value="NZ_BLKX01000002.1"/>
</dbReference>
<dbReference type="Proteomes" id="UP000465240">
    <property type="component" value="Unassembled WGS sequence"/>
</dbReference>
<keyword evidence="3" id="KW-1185">Reference proteome</keyword>
<accession>A0ABQ1CEU1</accession>
<comment type="caution">
    <text evidence="2">The sequence shown here is derived from an EMBL/GenBank/DDBJ whole genome shotgun (WGS) entry which is preliminary data.</text>
</comment>
<sequence length="633" mass="68735">MPTTAPAGARTDPAATWKALAHLIAARPALRTWNPATNKFDRSTPLTSRLPRVPAAVLLYLRGRTQVLALDFDTKHHHQHTVDTDFTRALTWITECGGVAVTDQSSSGGRHILVPLAAGTSATAAEITPLLRLLEARLPSLDKTPMTNPKTGCITVPGSPCREGGYRSLDGELSTAIDAFASRSDPALLPRLNVLLGALQPAGGGTRSSGHPTPDAHHALTGTGSHTRLRPEYTRTTELPERITAYATTGQLPPDTTWRSHSEARQSVLAHAVLHGHSLATVEALIAPSRPWQPGLGGAYARYHHNAATALHRDFHKALTWAATNSPLFRPVCAQVQVHTRGGGRGPELHRQWLANAIAWVEREYPGHPYRWIGAAIFQALAVHAVRAGEIINGVAVVGVGGRSLSIATGLLSETTVWQFLRDIRDRPGSPLVRTRVAQGRRPDYYALTRQNLVETTPAVIAATRVEDVHTAWKVIGHRHRRVYELIVHRGLTDPQDVFAAAHVGTSTGYATLAALATAGLITRRRGHVSPGTVTLDEIATAHHLHEVRAQRIQRHQRERATWHDWLSIREDAREQPRDNQTAVSTAVAEPIDPDRQDYLSAVLATGPPTVDEERHAIDLLAELVGARVLSGP</sequence>
<evidence type="ECO:0008006" key="4">
    <source>
        <dbReference type="Google" id="ProtNLM"/>
    </source>
</evidence>
<reference evidence="2 3" key="1">
    <citation type="journal article" date="2019" name="Emerg. Microbes Infect.">
        <title>Comprehensive subspecies identification of 175 nontuberculous mycobacteria species based on 7547 genomic profiles.</title>
        <authorList>
            <person name="Matsumoto Y."/>
            <person name="Kinjo T."/>
            <person name="Motooka D."/>
            <person name="Nabeya D."/>
            <person name="Jung N."/>
            <person name="Uechi K."/>
            <person name="Horii T."/>
            <person name="Iida T."/>
            <person name="Fujita J."/>
            <person name="Nakamura S."/>
        </authorList>
    </citation>
    <scope>NUCLEOTIDE SEQUENCE [LARGE SCALE GENOMIC DNA]</scope>
    <source>
        <strain evidence="2 3">JCM 18565</strain>
    </source>
</reference>
<evidence type="ECO:0000313" key="2">
    <source>
        <dbReference type="EMBL" id="GFG82976.1"/>
    </source>
</evidence>
<evidence type="ECO:0000256" key="1">
    <source>
        <dbReference type="SAM" id="MobiDB-lite"/>
    </source>
</evidence>
<protein>
    <recommendedName>
        <fullName evidence="4">MarR family transcriptional regulator</fullName>
    </recommendedName>
</protein>
<keyword evidence="2" id="KW-0614">Plasmid</keyword>
<proteinExistence type="predicted"/>
<dbReference type="EMBL" id="BLKX01000002">
    <property type="protein sequence ID" value="GFG82976.1"/>
    <property type="molecule type" value="Genomic_DNA"/>
</dbReference>
<gene>
    <name evidence="2" type="ORF">MPRG_62520</name>
</gene>
<geneLocation type="plasmid" evidence="2">
    <name>pJCM18565</name>
</geneLocation>
<evidence type="ECO:0000313" key="3">
    <source>
        <dbReference type="Proteomes" id="UP000465240"/>
    </source>
</evidence>